<organism evidence="1 2">
    <name type="scientific">Paraburkholderia bengalensis</name>
    <dbReference type="NCBI Taxonomy" id="2747562"/>
    <lineage>
        <taxon>Bacteria</taxon>
        <taxon>Pseudomonadati</taxon>
        <taxon>Pseudomonadota</taxon>
        <taxon>Betaproteobacteria</taxon>
        <taxon>Burkholderiales</taxon>
        <taxon>Burkholderiaceae</taxon>
        <taxon>Paraburkholderia</taxon>
    </lineage>
</organism>
<name>A0ABU8J391_9BURK</name>
<dbReference type="EMBL" id="JACFYJ010000104">
    <property type="protein sequence ID" value="MEI6002301.1"/>
    <property type="molecule type" value="Genomic_DNA"/>
</dbReference>
<accession>A0ABU8J391</accession>
<protein>
    <submittedName>
        <fullName evidence="1">Uncharacterized protein</fullName>
    </submittedName>
</protein>
<gene>
    <name evidence="1" type="ORF">H3V53_35810</name>
</gene>
<dbReference type="RefSeq" id="WP_336601942.1">
    <property type="nucleotide sequence ID" value="NZ_JACFYJ010000104.1"/>
</dbReference>
<proteinExistence type="predicted"/>
<evidence type="ECO:0000313" key="2">
    <source>
        <dbReference type="Proteomes" id="UP001386437"/>
    </source>
</evidence>
<comment type="caution">
    <text evidence="1">The sequence shown here is derived from an EMBL/GenBank/DDBJ whole genome shotgun (WGS) entry which is preliminary data.</text>
</comment>
<keyword evidence="2" id="KW-1185">Reference proteome</keyword>
<sequence length="150" mass="16786">MLTVSQWNTDSRTGARQTYRQLLLTAGDDARRRSMHTPVPSRCTFHGADVDVQVINSYEFDTCTEAFRFTQLPVFRMEQSGEHAWPLLIDLPYRFLLHSEGEILCDELANAYCPSAAVVSAADSTALRSSELTHSHNSLSLPKQRALGRG</sequence>
<reference evidence="1 2" key="1">
    <citation type="journal article" date="2022" name="Arch. Microbiol.">
        <title>Paraburkholderia bengalensis sp. nov. isolated from roots of Oryza sativa, IR64.</title>
        <authorList>
            <person name="Nag P."/>
            <person name="Mondal N."/>
            <person name="Sarkar J."/>
            <person name="Das S."/>
        </authorList>
    </citation>
    <scope>NUCLEOTIDE SEQUENCE [LARGE SCALE GENOMIC DNA]</scope>
    <source>
        <strain evidence="1 2">IR64_4_BI</strain>
    </source>
</reference>
<dbReference type="Proteomes" id="UP001386437">
    <property type="component" value="Unassembled WGS sequence"/>
</dbReference>
<evidence type="ECO:0000313" key="1">
    <source>
        <dbReference type="EMBL" id="MEI6002301.1"/>
    </source>
</evidence>